<reference evidence="1" key="1">
    <citation type="submission" date="2023-01" db="EMBL/GenBank/DDBJ databases">
        <title>Genome assembly of the deep-sea coral Lophelia pertusa.</title>
        <authorList>
            <person name="Herrera S."/>
            <person name="Cordes E."/>
        </authorList>
    </citation>
    <scope>NUCLEOTIDE SEQUENCE</scope>
    <source>
        <strain evidence="1">USNM1676648</strain>
        <tissue evidence="1">Polyp</tissue>
    </source>
</reference>
<gene>
    <name evidence="1" type="ORF">OS493_000157</name>
</gene>
<dbReference type="AlphaFoldDB" id="A0A9X0A6Q1"/>
<evidence type="ECO:0000313" key="1">
    <source>
        <dbReference type="EMBL" id="KAJ7394352.1"/>
    </source>
</evidence>
<dbReference type="Proteomes" id="UP001163046">
    <property type="component" value="Unassembled WGS sequence"/>
</dbReference>
<dbReference type="OrthoDB" id="10655539at2759"/>
<comment type="caution">
    <text evidence="1">The sequence shown here is derived from an EMBL/GenBank/DDBJ whole genome shotgun (WGS) entry which is preliminary data.</text>
</comment>
<dbReference type="EMBL" id="MU825396">
    <property type="protein sequence ID" value="KAJ7394352.1"/>
    <property type="molecule type" value="Genomic_DNA"/>
</dbReference>
<evidence type="ECO:0000313" key="2">
    <source>
        <dbReference type="Proteomes" id="UP001163046"/>
    </source>
</evidence>
<proteinExistence type="predicted"/>
<keyword evidence="2" id="KW-1185">Reference proteome</keyword>
<name>A0A9X0A6Q1_9CNID</name>
<sequence length="105" mass="11841">MGTQHNSHIVNDTGGIIKITLTDNDNRNTTQIIQHREFVCIPTCKGRNTLSVITKNSARTEWNPKASACYTDDSDRSFIVEKVGGEVNICRTKYGKIWVKETSLR</sequence>
<protein>
    <submittedName>
        <fullName evidence="1">Uncharacterized protein</fullName>
    </submittedName>
</protein>
<organism evidence="1 2">
    <name type="scientific">Desmophyllum pertusum</name>
    <dbReference type="NCBI Taxonomy" id="174260"/>
    <lineage>
        <taxon>Eukaryota</taxon>
        <taxon>Metazoa</taxon>
        <taxon>Cnidaria</taxon>
        <taxon>Anthozoa</taxon>
        <taxon>Hexacorallia</taxon>
        <taxon>Scleractinia</taxon>
        <taxon>Caryophylliina</taxon>
        <taxon>Caryophylliidae</taxon>
        <taxon>Desmophyllum</taxon>
    </lineage>
</organism>
<accession>A0A9X0A6Q1</accession>